<dbReference type="PANTHER" id="PTHR33984:SF1">
    <property type="entry name" value="OS09G0281800 PROTEIN"/>
    <property type="match status" value="1"/>
</dbReference>
<dbReference type="Proteomes" id="UP001497457">
    <property type="component" value="Chromosome 5rd"/>
</dbReference>
<evidence type="ECO:0000313" key="4">
    <source>
        <dbReference type="Proteomes" id="UP001497457"/>
    </source>
</evidence>
<evidence type="ECO:0000313" key="3">
    <source>
        <dbReference type="EMBL" id="CAL5075123.1"/>
    </source>
</evidence>
<evidence type="ECO:0000313" key="2">
    <source>
        <dbReference type="EMBL" id="CAL5065168.1"/>
    </source>
</evidence>
<feature type="compositionally biased region" description="Basic residues" evidence="1">
    <location>
        <begin position="31"/>
        <end position="40"/>
    </location>
</feature>
<evidence type="ECO:0000256" key="1">
    <source>
        <dbReference type="SAM" id="MobiDB-lite"/>
    </source>
</evidence>
<accession>A0ABC9FGL0</accession>
<proteinExistence type="predicted"/>
<dbReference type="AlphaFoldDB" id="A0ABC9FGL0"/>
<dbReference type="PANTHER" id="PTHR33984">
    <property type="entry name" value="OS02G0717600 PROTEIN"/>
    <property type="match status" value="1"/>
</dbReference>
<feature type="region of interest" description="Disordered" evidence="1">
    <location>
        <begin position="1"/>
        <end position="102"/>
    </location>
</feature>
<feature type="compositionally biased region" description="Low complexity" evidence="1">
    <location>
        <begin position="59"/>
        <end position="78"/>
    </location>
</feature>
<feature type="region of interest" description="Disordered" evidence="1">
    <location>
        <begin position="370"/>
        <end position="422"/>
    </location>
</feature>
<organism evidence="3 4">
    <name type="scientific">Urochloa decumbens</name>
    <dbReference type="NCBI Taxonomy" id="240449"/>
    <lineage>
        <taxon>Eukaryota</taxon>
        <taxon>Viridiplantae</taxon>
        <taxon>Streptophyta</taxon>
        <taxon>Embryophyta</taxon>
        <taxon>Tracheophyta</taxon>
        <taxon>Spermatophyta</taxon>
        <taxon>Magnoliopsida</taxon>
        <taxon>Liliopsida</taxon>
        <taxon>Poales</taxon>
        <taxon>Poaceae</taxon>
        <taxon>PACMAD clade</taxon>
        <taxon>Panicoideae</taxon>
        <taxon>Panicodae</taxon>
        <taxon>Paniceae</taxon>
        <taxon>Melinidinae</taxon>
        <taxon>Urochloa</taxon>
    </lineage>
</organism>
<dbReference type="Proteomes" id="UP001497457">
    <property type="component" value="Chromosome 6rd"/>
</dbReference>
<dbReference type="EMBL" id="OZ075116">
    <property type="protein sequence ID" value="CAL5075123.1"/>
    <property type="molecule type" value="Genomic_DNA"/>
</dbReference>
<sequence>MPSDQPEPLALAPFELQAGPAPPPARSGGGKMHRLLRSAFKRGDSGSAGSGEDADHLSRSASGSSSSAASSGRPPSGRRIGRRCSDGSVDGDRSSRESFELNGSKNSKLLSALRDAKIGHAHEPFPWEKKMRELLPVPAASCFLSLLLLPKATDASNTRYNSLDDTLARADAWLRSSQASGVPVVFMSVQTEALLTKFSGETALSTVNAGSPSDLAAMASASLYGFEDYHGVDIGVVRAVRLWYAAAAGEAALELRLRQGDTRLGFAISRTEEGFIHVSSVAEEGTPGAAAARSTGLRELHRAARAAGKLLVVSRVGGEKVLPWMASAAGDVKCFDTVSLSQKLSLHRHALRPITLHFLMWDHDLAAAMPGDDDDDDAEKPPPAVAETKADEIDGDGPGIGGKDSRDSSFRFQNIGLPDSWL</sequence>
<reference evidence="3 4" key="2">
    <citation type="submission" date="2024-10" db="EMBL/GenBank/DDBJ databases">
        <authorList>
            <person name="Ryan C."/>
        </authorList>
    </citation>
    <scope>NUCLEOTIDE SEQUENCE [LARGE SCALE GENOMIC DNA]</scope>
</reference>
<name>A0ABC9FGL0_9POAL</name>
<gene>
    <name evidence="3" type="ORF">URODEC1_LOCUS105545</name>
    <name evidence="2" type="ORF">URODEC1_LOCUS99836</name>
</gene>
<protein>
    <submittedName>
        <fullName evidence="3">Uncharacterized protein</fullName>
    </submittedName>
</protein>
<reference evidence="4" key="1">
    <citation type="submission" date="2024-06" db="EMBL/GenBank/DDBJ databases">
        <authorList>
            <person name="Ryan C."/>
        </authorList>
    </citation>
    <scope>NUCLEOTIDE SEQUENCE [LARGE SCALE GENOMIC DNA]</scope>
</reference>
<dbReference type="EMBL" id="OZ075115">
    <property type="protein sequence ID" value="CAL5065168.1"/>
    <property type="molecule type" value="Genomic_DNA"/>
</dbReference>
<feature type="compositionally biased region" description="Basic and acidic residues" evidence="1">
    <location>
        <begin position="90"/>
        <end position="99"/>
    </location>
</feature>
<keyword evidence="4" id="KW-1185">Reference proteome</keyword>